<name>A0ABV7LK92_9GAMM</name>
<reference evidence="3" key="1">
    <citation type="journal article" date="2019" name="Int. J. Syst. Evol. Microbiol.">
        <title>The Global Catalogue of Microorganisms (GCM) 10K type strain sequencing project: providing services to taxonomists for standard genome sequencing and annotation.</title>
        <authorList>
            <consortium name="The Broad Institute Genomics Platform"/>
            <consortium name="The Broad Institute Genome Sequencing Center for Infectious Disease"/>
            <person name="Wu L."/>
            <person name="Ma J."/>
        </authorList>
    </citation>
    <scope>NUCLEOTIDE SEQUENCE [LARGE SCALE GENOMIC DNA]</scope>
    <source>
        <strain evidence="3">CECT 7698</strain>
    </source>
</reference>
<dbReference type="EMBL" id="JBHRUG010000012">
    <property type="protein sequence ID" value="MFC3282947.1"/>
    <property type="molecule type" value="Genomic_DNA"/>
</dbReference>
<feature type="transmembrane region" description="Helical" evidence="1">
    <location>
        <begin position="46"/>
        <end position="66"/>
    </location>
</feature>
<dbReference type="RefSeq" id="WP_386772021.1">
    <property type="nucleotide sequence ID" value="NZ_JBHRUG010000012.1"/>
</dbReference>
<proteinExistence type="predicted"/>
<evidence type="ECO:0000313" key="2">
    <source>
        <dbReference type="EMBL" id="MFC3282947.1"/>
    </source>
</evidence>
<evidence type="ECO:0008006" key="4">
    <source>
        <dbReference type="Google" id="ProtNLM"/>
    </source>
</evidence>
<gene>
    <name evidence="2" type="ORF">ACFOEV_04905</name>
</gene>
<keyword evidence="1" id="KW-0472">Membrane</keyword>
<evidence type="ECO:0000256" key="1">
    <source>
        <dbReference type="SAM" id="Phobius"/>
    </source>
</evidence>
<dbReference type="Proteomes" id="UP001595579">
    <property type="component" value="Unassembled WGS sequence"/>
</dbReference>
<comment type="caution">
    <text evidence="2">The sequence shown here is derived from an EMBL/GenBank/DDBJ whole genome shotgun (WGS) entry which is preliminary data.</text>
</comment>
<protein>
    <recommendedName>
        <fullName evidence="4">MFS transporter</fullName>
    </recommendedName>
</protein>
<keyword evidence="1" id="KW-0812">Transmembrane</keyword>
<keyword evidence="1" id="KW-1133">Transmembrane helix</keyword>
<organism evidence="2 3">
    <name type="scientific">Litchfieldella rifensis</name>
    <dbReference type="NCBI Taxonomy" id="762643"/>
    <lineage>
        <taxon>Bacteria</taxon>
        <taxon>Pseudomonadati</taxon>
        <taxon>Pseudomonadota</taxon>
        <taxon>Gammaproteobacteria</taxon>
        <taxon>Oceanospirillales</taxon>
        <taxon>Halomonadaceae</taxon>
        <taxon>Litchfieldella</taxon>
    </lineage>
</organism>
<evidence type="ECO:0000313" key="3">
    <source>
        <dbReference type="Proteomes" id="UP001595579"/>
    </source>
</evidence>
<keyword evidence="3" id="KW-1185">Reference proteome</keyword>
<feature type="transmembrane region" description="Helical" evidence="1">
    <location>
        <begin position="78"/>
        <end position="96"/>
    </location>
</feature>
<feature type="transmembrane region" description="Helical" evidence="1">
    <location>
        <begin position="7"/>
        <end position="34"/>
    </location>
</feature>
<accession>A0ABV7LK92</accession>
<sequence length="97" mass="10301">MQDDGFFNWLGGAIGNAIRALIDLLANVFGGLYWAVDDFVDGLSDALGISGSLFSLIVLIVGLIMLYKGLRAFLRGSLLGGVCRVLVGLLVLSWLIA</sequence>